<dbReference type="EMBL" id="UYWY01002775">
    <property type="protein sequence ID" value="VDM28347.1"/>
    <property type="molecule type" value="Genomic_DNA"/>
</dbReference>
<dbReference type="InterPro" id="IPR000477">
    <property type="entry name" value="RT_dom"/>
</dbReference>
<dbReference type="AlphaFoldDB" id="A0A183U2B0"/>
<proteinExistence type="predicted"/>
<dbReference type="PANTHER" id="PTHR47027:SF20">
    <property type="entry name" value="REVERSE TRANSCRIPTASE-LIKE PROTEIN WITH RNA-DIRECTED DNA POLYMERASE DOMAIN"/>
    <property type="match status" value="1"/>
</dbReference>
<accession>A0A183U2B0</accession>
<dbReference type="WBParaSite" id="TCNE_0000263001-mRNA-1">
    <property type="protein sequence ID" value="TCNE_0000263001-mRNA-1"/>
    <property type="gene ID" value="TCNE_0000263001"/>
</dbReference>
<keyword evidence="3" id="KW-1185">Reference proteome</keyword>
<reference evidence="2 3" key="2">
    <citation type="submission" date="2018-11" db="EMBL/GenBank/DDBJ databases">
        <authorList>
            <consortium name="Pathogen Informatics"/>
        </authorList>
    </citation>
    <scope>NUCLEOTIDE SEQUENCE [LARGE SCALE GENOMIC DNA]</scope>
</reference>
<dbReference type="PROSITE" id="PS50878">
    <property type="entry name" value="RT_POL"/>
    <property type="match status" value="1"/>
</dbReference>
<evidence type="ECO:0000313" key="4">
    <source>
        <dbReference type="WBParaSite" id="TCNE_0000263001-mRNA-1"/>
    </source>
</evidence>
<evidence type="ECO:0000313" key="2">
    <source>
        <dbReference type="EMBL" id="VDM28347.1"/>
    </source>
</evidence>
<dbReference type="Proteomes" id="UP000050794">
    <property type="component" value="Unassembled WGS sequence"/>
</dbReference>
<evidence type="ECO:0000313" key="3">
    <source>
        <dbReference type="Proteomes" id="UP000050794"/>
    </source>
</evidence>
<evidence type="ECO:0000259" key="1">
    <source>
        <dbReference type="PROSITE" id="PS50878"/>
    </source>
</evidence>
<protein>
    <submittedName>
        <fullName evidence="4">Reverse transcriptase domain-containing protein</fullName>
    </submittedName>
</protein>
<name>A0A183U2B0_TOXCA</name>
<sequence length="227" mass="26908">MTMRKIKWKGGIIIDGEKLNHLRFADDIVQFASNSTKLTQMVRELENESKKVGLPINPQKTKYGPQIKLLQELIEEVDHFLYLGQEINMRHDMSGEISRRIRAGWKCFVDMKEVLTAKLEPDIQAKIFNTTVVKTMTYGSETWSVIKSKKERLAVTKRAMERRMLRFSLRDHITNDKIRNETKVADVDEECWRNKLRWAGHVACIRDNRWTEKIYQWYRRDIKRPPG</sequence>
<dbReference type="PANTHER" id="PTHR47027">
    <property type="entry name" value="REVERSE TRANSCRIPTASE DOMAIN-CONTAINING PROTEIN"/>
    <property type="match status" value="1"/>
</dbReference>
<dbReference type="Pfam" id="PF00078">
    <property type="entry name" value="RVT_1"/>
    <property type="match status" value="1"/>
</dbReference>
<organism evidence="3 4">
    <name type="scientific">Toxocara canis</name>
    <name type="common">Canine roundworm</name>
    <dbReference type="NCBI Taxonomy" id="6265"/>
    <lineage>
        <taxon>Eukaryota</taxon>
        <taxon>Metazoa</taxon>
        <taxon>Ecdysozoa</taxon>
        <taxon>Nematoda</taxon>
        <taxon>Chromadorea</taxon>
        <taxon>Rhabditida</taxon>
        <taxon>Spirurina</taxon>
        <taxon>Ascaridomorpha</taxon>
        <taxon>Ascaridoidea</taxon>
        <taxon>Toxocaridae</taxon>
        <taxon>Toxocara</taxon>
    </lineage>
</organism>
<reference evidence="4" key="1">
    <citation type="submission" date="2016-06" db="UniProtKB">
        <authorList>
            <consortium name="WormBaseParasite"/>
        </authorList>
    </citation>
    <scope>IDENTIFICATION</scope>
</reference>
<feature type="domain" description="Reverse transcriptase" evidence="1">
    <location>
        <begin position="1"/>
        <end position="87"/>
    </location>
</feature>
<gene>
    <name evidence="2" type="ORF">TCNE_LOCUS2630</name>
</gene>